<dbReference type="Gene3D" id="3.30.460.10">
    <property type="entry name" value="Beta Polymerase, domain 2"/>
    <property type="match status" value="1"/>
</dbReference>
<organism evidence="9 10">
    <name type="scientific">Veillonella criceti</name>
    <dbReference type="NCBI Taxonomy" id="103891"/>
    <lineage>
        <taxon>Bacteria</taxon>
        <taxon>Bacillati</taxon>
        <taxon>Bacillota</taxon>
        <taxon>Negativicutes</taxon>
        <taxon>Veillonellales</taxon>
        <taxon>Veillonellaceae</taxon>
        <taxon>Veillonella</taxon>
    </lineage>
</organism>
<dbReference type="PANTHER" id="PTHR33571">
    <property type="entry name" value="SSL8005 PROTEIN"/>
    <property type="match status" value="1"/>
</dbReference>
<dbReference type="GO" id="GO:0005524">
    <property type="term" value="F:ATP binding"/>
    <property type="evidence" value="ECO:0007669"/>
    <property type="project" value="UniProtKB-KW"/>
</dbReference>
<dbReference type="GO" id="GO:0016779">
    <property type="term" value="F:nucleotidyltransferase activity"/>
    <property type="evidence" value="ECO:0007669"/>
    <property type="project" value="UniProtKB-KW"/>
</dbReference>
<dbReference type="GO" id="GO:0046872">
    <property type="term" value="F:metal ion binding"/>
    <property type="evidence" value="ECO:0007669"/>
    <property type="project" value="UniProtKB-KW"/>
</dbReference>
<proteinExistence type="predicted"/>
<name>A0A380NMZ5_9FIRM</name>
<gene>
    <name evidence="9" type="ORF">NCTC12020_02015</name>
</gene>
<sequence length="96" mass="10746">MVQNLDVIKIKALPILKEANVSSAYIFGSHARGEATEFSDIDLLIDYGASTKSMFELSELKYKLAKALNKSVDLVSTIHYAMIIFLNKLIKTKFAF</sequence>
<dbReference type="CDD" id="cd05403">
    <property type="entry name" value="NT_KNTase_like"/>
    <property type="match status" value="1"/>
</dbReference>
<dbReference type="Pfam" id="PF18765">
    <property type="entry name" value="Polbeta"/>
    <property type="match status" value="1"/>
</dbReference>
<dbReference type="Proteomes" id="UP000255367">
    <property type="component" value="Unassembled WGS sequence"/>
</dbReference>
<dbReference type="PANTHER" id="PTHR33571:SF14">
    <property type="entry name" value="PROTEIN ADENYLYLTRANSFERASE MJ0435-RELATED"/>
    <property type="match status" value="1"/>
</dbReference>
<evidence type="ECO:0000256" key="1">
    <source>
        <dbReference type="ARBA" id="ARBA00001946"/>
    </source>
</evidence>
<feature type="domain" description="Polymerase beta nucleotidyltransferase" evidence="8">
    <location>
        <begin position="15"/>
        <end position="91"/>
    </location>
</feature>
<evidence type="ECO:0000256" key="6">
    <source>
        <dbReference type="ARBA" id="ARBA00022840"/>
    </source>
</evidence>
<dbReference type="EMBL" id="UHIO01000001">
    <property type="protein sequence ID" value="SUP45137.1"/>
    <property type="molecule type" value="Genomic_DNA"/>
</dbReference>
<dbReference type="SUPFAM" id="SSF81301">
    <property type="entry name" value="Nucleotidyltransferase"/>
    <property type="match status" value="1"/>
</dbReference>
<evidence type="ECO:0000256" key="4">
    <source>
        <dbReference type="ARBA" id="ARBA00022723"/>
    </source>
</evidence>
<evidence type="ECO:0000256" key="2">
    <source>
        <dbReference type="ARBA" id="ARBA00022679"/>
    </source>
</evidence>
<dbReference type="InterPro" id="IPR041633">
    <property type="entry name" value="Polbeta"/>
</dbReference>
<reference evidence="9 10" key="1">
    <citation type="submission" date="2018-06" db="EMBL/GenBank/DDBJ databases">
        <authorList>
            <consortium name="Pathogen Informatics"/>
            <person name="Doyle S."/>
        </authorList>
    </citation>
    <scope>NUCLEOTIDE SEQUENCE [LARGE SCALE GENOMIC DNA]</scope>
    <source>
        <strain evidence="9 10">NCTC12020</strain>
    </source>
</reference>
<protein>
    <submittedName>
        <fullName evidence="9">Predicted nucleotidyltransferases</fullName>
    </submittedName>
</protein>
<dbReference type="InterPro" id="IPR043519">
    <property type="entry name" value="NT_sf"/>
</dbReference>
<comment type="cofactor">
    <cofactor evidence="1">
        <name>Mg(2+)</name>
        <dbReference type="ChEBI" id="CHEBI:18420"/>
    </cofactor>
</comment>
<evidence type="ECO:0000256" key="7">
    <source>
        <dbReference type="ARBA" id="ARBA00022842"/>
    </source>
</evidence>
<dbReference type="RefSeq" id="WP_115311043.1">
    <property type="nucleotide sequence ID" value="NZ_UHIO01000001.1"/>
</dbReference>
<dbReference type="AlphaFoldDB" id="A0A380NMZ5"/>
<dbReference type="OrthoDB" id="9809668at2"/>
<keyword evidence="7" id="KW-0460">Magnesium</keyword>
<keyword evidence="2 9" id="KW-0808">Transferase</keyword>
<evidence type="ECO:0000256" key="3">
    <source>
        <dbReference type="ARBA" id="ARBA00022695"/>
    </source>
</evidence>
<keyword evidence="10" id="KW-1185">Reference proteome</keyword>
<evidence type="ECO:0000256" key="5">
    <source>
        <dbReference type="ARBA" id="ARBA00022741"/>
    </source>
</evidence>
<keyword evidence="5" id="KW-0547">Nucleotide-binding</keyword>
<evidence type="ECO:0000259" key="8">
    <source>
        <dbReference type="Pfam" id="PF18765"/>
    </source>
</evidence>
<keyword evidence="3" id="KW-0548">Nucleotidyltransferase</keyword>
<evidence type="ECO:0000313" key="9">
    <source>
        <dbReference type="EMBL" id="SUP45137.1"/>
    </source>
</evidence>
<accession>A0A380NMZ5</accession>
<keyword evidence="6" id="KW-0067">ATP-binding</keyword>
<evidence type="ECO:0000313" key="10">
    <source>
        <dbReference type="Proteomes" id="UP000255367"/>
    </source>
</evidence>
<keyword evidence="4" id="KW-0479">Metal-binding</keyword>
<dbReference type="InterPro" id="IPR052038">
    <property type="entry name" value="Type-VII_TA_antitoxin"/>
</dbReference>